<dbReference type="OrthoDB" id="127459at2759"/>
<feature type="compositionally biased region" description="Low complexity" evidence="1">
    <location>
        <begin position="664"/>
        <end position="676"/>
    </location>
</feature>
<dbReference type="VEuPathDB" id="FungiDB:PPTG_10568"/>
<dbReference type="Proteomes" id="UP000018817">
    <property type="component" value="Unassembled WGS sequence"/>
</dbReference>
<protein>
    <recommendedName>
        <fullName evidence="2">DUF7869 domain-containing protein</fullName>
    </recommendedName>
</protein>
<dbReference type="AlphaFoldDB" id="W2QDT2"/>
<dbReference type="STRING" id="761204.W2QDT2"/>
<evidence type="ECO:0000259" key="2">
    <source>
        <dbReference type="Pfam" id="PF25273"/>
    </source>
</evidence>
<feature type="region of interest" description="Disordered" evidence="1">
    <location>
        <begin position="26"/>
        <end position="76"/>
    </location>
</feature>
<reference evidence="4" key="1">
    <citation type="submission" date="2011-12" db="EMBL/GenBank/DDBJ databases">
        <authorList>
            <consortium name="The Broad Institute Genome Sequencing Platform"/>
            <person name="Russ C."/>
            <person name="Tyler B."/>
            <person name="Panabieres F."/>
            <person name="Shan W."/>
            <person name="Tripathy S."/>
            <person name="Grunwald N."/>
            <person name="Machado M."/>
            <person name="Young S.K."/>
            <person name="Zeng Q."/>
            <person name="Gargeya S."/>
            <person name="Fitzgerald M."/>
            <person name="Haas B."/>
            <person name="Abouelleil A."/>
            <person name="Alvarado L."/>
            <person name="Arachchi H.M."/>
            <person name="Berlin A."/>
            <person name="Chapman S.B."/>
            <person name="Gearin G."/>
            <person name="Goldberg J."/>
            <person name="Griggs A."/>
            <person name="Gujja S."/>
            <person name="Hansen M."/>
            <person name="Heiman D."/>
            <person name="Howarth C."/>
            <person name="Larimer J."/>
            <person name="Lui A."/>
            <person name="MacDonald P.J.P."/>
            <person name="McCowen C."/>
            <person name="Montmayeur A."/>
            <person name="Murphy C."/>
            <person name="Neiman D."/>
            <person name="Pearson M."/>
            <person name="Priest M."/>
            <person name="Roberts A."/>
            <person name="Saif S."/>
            <person name="Shea T."/>
            <person name="Sisk P."/>
            <person name="Stolte C."/>
            <person name="Sykes S."/>
            <person name="Wortman J."/>
            <person name="Nusbaum C."/>
            <person name="Birren B."/>
        </authorList>
    </citation>
    <scope>NUCLEOTIDE SEQUENCE [LARGE SCALE GENOMIC DNA]</scope>
    <source>
        <strain evidence="4">INRA-310</strain>
    </source>
</reference>
<organism evidence="3 4">
    <name type="scientific">Phytophthora nicotianae (strain INRA-310)</name>
    <name type="common">Phytophthora parasitica</name>
    <dbReference type="NCBI Taxonomy" id="761204"/>
    <lineage>
        <taxon>Eukaryota</taxon>
        <taxon>Sar</taxon>
        <taxon>Stramenopiles</taxon>
        <taxon>Oomycota</taxon>
        <taxon>Peronosporomycetes</taxon>
        <taxon>Peronosporales</taxon>
        <taxon>Peronosporaceae</taxon>
        <taxon>Phytophthora</taxon>
    </lineage>
</organism>
<proteinExistence type="predicted"/>
<dbReference type="PANTHER" id="PTHR34415:SF1">
    <property type="entry name" value="INTEGRASE CATALYTIC DOMAIN-CONTAINING PROTEIN"/>
    <property type="match status" value="1"/>
</dbReference>
<reference evidence="3 4" key="2">
    <citation type="submission" date="2013-11" db="EMBL/GenBank/DDBJ databases">
        <title>The Genome Sequence of Phytophthora parasitica INRA-310.</title>
        <authorList>
            <consortium name="The Broad Institute Genomics Platform"/>
            <person name="Russ C."/>
            <person name="Tyler B."/>
            <person name="Panabieres F."/>
            <person name="Shan W."/>
            <person name="Tripathy S."/>
            <person name="Grunwald N."/>
            <person name="Machado M."/>
            <person name="Johnson C.S."/>
            <person name="Arredondo F."/>
            <person name="Hong C."/>
            <person name="Coffey M."/>
            <person name="Young S.K."/>
            <person name="Zeng Q."/>
            <person name="Gargeya S."/>
            <person name="Fitzgerald M."/>
            <person name="Abouelleil A."/>
            <person name="Alvarado L."/>
            <person name="Chapman S.B."/>
            <person name="Gainer-Dewar J."/>
            <person name="Goldberg J."/>
            <person name="Griggs A."/>
            <person name="Gujja S."/>
            <person name="Hansen M."/>
            <person name="Howarth C."/>
            <person name="Imamovic A."/>
            <person name="Ireland A."/>
            <person name="Larimer J."/>
            <person name="McCowan C."/>
            <person name="Murphy C."/>
            <person name="Pearson M."/>
            <person name="Poon T.W."/>
            <person name="Priest M."/>
            <person name="Roberts A."/>
            <person name="Saif S."/>
            <person name="Shea T."/>
            <person name="Sykes S."/>
            <person name="Wortman J."/>
            <person name="Nusbaum C."/>
            <person name="Birren B."/>
        </authorList>
    </citation>
    <scope>NUCLEOTIDE SEQUENCE [LARGE SCALE GENOMIC DNA]</scope>
    <source>
        <strain evidence="3 4">INRA-310</strain>
    </source>
</reference>
<feature type="compositionally biased region" description="Basic and acidic residues" evidence="1">
    <location>
        <begin position="637"/>
        <end position="653"/>
    </location>
</feature>
<evidence type="ECO:0000256" key="1">
    <source>
        <dbReference type="SAM" id="MobiDB-lite"/>
    </source>
</evidence>
<sequence length="711" mass="80965">MSKFSQVYQRRRSRLEELAALPDIPQSVHNVDAENEEAASGISDCSLDSDWVPEADDGSSGGEIADSSENEVGGPGDTSIILIGEELRDQVSRLIREDKCEQKCLEGKAKELEQLLCSLSQMANGEKKQNIITTLAVLMQTDTVLRHRDHGLRQQFHYYLPIVGRVCRRAWCACYGVSTATGTRYRTRIKEGIFSIKAHGNRLNQHASAVDLRWLVSWFEEFARSAGDVVPVRVRKQKTEDEVVKLYYSDAEYTLLPPYFTWDQLYQEMHNYVEQIRLRVREPSPSTFRQYLSKLCPTIRIRSPRSNVCDVCSIYWARMRSGATAAESEEFGKHTAAARLMREEYKKDLASADEEHAVIIMDFSQNLTLPSISSTPSQWYFLSLRSVNMFGIYYANEAMQYNYVYDETVTGKGTDEVNSMLYHFINRIILPAGFRRLTIYADNCGGQNKNNYVVRMLLAHMSDLEVIKLKFFVKGHTKNAVDRGFGHVRKHLARLDIRTTDQLIDAVNDASSTSALVHIEAENHIIKEYRNVAKDAYKNLIGIQKYQLFEMREDNPGVVACKKGPDSDAVVQDLRRKYDGIVTDATRVQVLFTAHLEPLPKPPPNCEKIQTIYNQVRRYVPEEFINDALYDPPNDEDERKAKAIQKARAEKRKEATKKKKRARAAASESATDAAAELTDEAQGKTAHSAGEETHSNNLNRQQIKMMLIWNL</sequence>
<dbReference type="GeneID" id="20180179"/>
<gene>
    <name evidence="3" type="ORF">PPTG_10568</name>
</gene>
<feature type="compositionally biased region" description="Basic residues" evidence="1">
    <location>
        <begin position="654"/>
        <end position="663"/>
    </location>
</feature>
<feature type="region of interest" description="Disordered" evidence="1">
    <location>
        <begin position="627"/>
        <end position="698"/>
    </location>
</feature>
<dbReference type="RefSeq" id="XP_008904191.1">
    <property type="nucleotide sequence ID" value="XM_008905943.1"/>
</dbReference>
<evidence type="ECO:0000313" key="3">
    <source>
        <dbReference type="EMBL" id="ETN10430.1"/>
    </source>
</evidence>
<dbReference type="EMBL" id="KI669582">
    <property type="protein sequence ID" value="ETN10430.1"/>
    <property type="molecule type" value="Genomic_DNA"/>
</dbReference>
<accession>W2QDT2</accession>
<dbReference type="Pfam" id="PF25273">
    <property type="entry name" value="DUF7869"/>
    <property type="match status" value="1"/>
</dbReference>
<evidence type="ECO:0000313" key="4">
    <source>
        <dbReference type="Proteomes" id="UP000018817"/>
    </source>
</evidence>
<dbReference type="OMA" id="FEMREDN"/>
<dbReference type="PANTHER" id="PTHR34415">
    <property type="entry name" value="INTEGRASE CATALYTIC DOMAIN-CONTAINING PROTEIN"/>
    <property type="match status" value="1"/>
</dbReference>
<dbReference type="InterPro" id="IPR057191">
    <property type="entry name" value="DUF7869"/>
</dbReference>
<feature type="domain" description="DUF7869" evidence="2">
    <location>
        <begin position="435"/>
        <end position="559"/>
    </location>
</feature>
<name>W2QDT2_PHYN3</name>